<name>A0A9E6MWT9_9PROT</name>
<organism evidence="2 3">
    <name type="scientific">Ferrovum myxofaciens</name>
    <dbReference type="NCBI Taxonomy" id="416213"/>
    <lineage>
        <taxon>Bacteria</taxon>
        <taxon>Pseudomonadati</taxon>
        <taxon>Pseudomonadota</taxon>
        <taxon>Betaproteobacteria</taxon>
        <taxon>Ferrovales</taxon>
        <taxon>Ferrovaceae</taxon>
        <taxon>Ferrovum</taxon>
    </lineage>
</organism>
<dbReference type="Pfam" id="PF14373">
    <property type="entry name" value="Imm_superinfect"/>
    <property type="match status" value="1"/>
</dbReference>
<accession>A0A9E6MWT9</accession>
<keyword evidence="1" id="KW-0472">Membrane</keyword>
<keyword evidence="1" id="KW-1133">Transmembrane helix</keyword>
<proteinExistence type="predicted"/>
<keyword evidence="1" id="KW-0812">Transmembrane</keyword>
<feature type="transmembrane region" description="Helical" evidence="1">
    <location>
        <begin position="27"/>
        <end position="51"/>
    </location>
</feature>
<gene>
    <name evidence="2" type="ORF">JZL65_01020</name>
</gene>
<evidence type="ECO:0000256" key="1">
    <source>
        <dbReference type="SAM" id="Phobius"/>
    </source>
</evidence>
<dbReference type="AlphaFoldDB" id="A0A9E6MWT9"/>
<dbReference type="RefSeq" id="WP_273145018.1">
    <property type="nucleotide sequence ID" value="NZ_CP053675.1"/>
</dbReference>
<dbReference type="EMBL" id="CP071137">
    <property type="protein sequence ID" value="QWY77699.1"/>
    <property type="molecule type" value="Genomic_DNA"/>
</dbReference>
<sequence>MVNHKTQREIRRGHQNMTSINFEKATFAVVSAGLRGVIAILLSVFTLFYLFPTSLAMVRGHRTGLVFTINFLFGWTVIGWIVSLVIAFGETVQPQNITIVQVVDSDRLKGE</sequence>
<feature type="transmembrane region" description="Helical" evidence="1">
    <location>
        <begin position="63"/>
        <end position="88"/>
    </location>
</feature>
<protein>
    <submittedName>
        <fullName evidence="2">Superinfection immunity protein</fullName>
    </submittedName>
</protein>
<dbReference type="InterPro" id="IPR016410">
    <property type="entry name" value="Phage_imm"/>
</dbReference>
<evidence type="ECO:0000313" key="2">
    <source>
        <dbReference type="EMBL" id="QWY77699.1"/>
    </source>
</evidence>
<reference evidence="2" key="1">
    <citation type="submission" date="2021-02" db="EMBL/GenBank/DDBJ databases">
        <title>Comparative genomics of Ferrovum myxofaciens strains, predominant extremophile bacteria forming large biofilm stalactites in acid mine ecosystems.</title>
        <authorList>
            <person name="Burkartova K."/>
            <person name="Ridl J."/>
            <person name="Pajer P."/>
            <person name="Falteisek L."/>
        </authorList>
    </citation>
    <scope>NUCLEOTIDE SEQUENCE</scope>
    <source>
        <strain evidence="2">MI1III</strain>
    </source>
</reference>
<evidence type="ECO:0000313" key="3">
    <source>
        <dbReference type="Proteomes" id="UP000683551"/>
    </source>
</evidence>
<dbReference type="Proteomes" id="UP000683551">
    <property type="component" value="Chromosome"/>
</dbReference>